<name>A0A1X2HV34_SYNRA</name>
<feature type="compositionally biased region" description="Polar residues" evidence="7">
    <location>
        <begin position="173"/>
        <end position="183"/>
    </location>
</feature>
<dbReference type="Pfam" id="PF03106">
    <property type="entry name" value="WRKY"/>
    <property type="match status" value="1"/>
</dbReference>
<keyword evidence="5" id="KW-0539">Nucleus</keyword>
<evidence type="ECO:0000313" key="9">
    <source>
        <dbReference type="EMBL" id="ORZ03462.1"/>
    </source>
</evidence>
<comment type="caution">
    <text evidence="9">The sequence shown here is derived from an EMBL/GenBank/DDBJ whole genome shotgun (WGS) entry which is preliminary data.</text>
</comment>
<evidence type="ECO:0000256" key="7">
    <source>
        <dbReference type="SAM" id="MobiDB-lite"/>
    </source>
</evidence>
<keyword evidence="4" id="KW-0804">Transcription</keyword>
<proteinExistence type="predicted"/>
<keyword evidence="3" id="KW-0238">DNA-binding</keyword>
<dbReference type="EMBL" id="MCGN01000001">
    <property type="protein sequence ID" value="ORZ03462.1"/>
    <property type="molecule type" value="Genomic_DNA"/>
</dbReference>
<organism evidence="9 10">
    <name type="scientific">Syncephalastrum racemosum</name>
    <name type="common">Filamentous fungus</name>
    <dbReference type="NCBI Taxonomy" id="13706"/>
    <lineage>
        <taxon>Eukaryota</taxon>
        <taxon>Fungi</taxon>
        <taxon>Fungi incertae sedis</taxon>
        <taxon>Mucoromycota</taxon>
        <taxon>Mucoromycotina</taxon>
        <taxon>Mucoromycetes</taxon>
        <taxon>Mucorales</taxon>
        <taxon>Syncephalastraceae</taxon>
        <taxon>Syncephalastrum</taxon>
    </lineage>
</organism>
<feature type="region of interest" description="Disordered" evidence="7">
    <location>
        <begin position="128"/>
        <end position="206"/>
    </location>
</feature>
<feature type="coiled-coil region" evidence="6">
    <location>
        <begin position="95"/>
        <end position="125"/>
    </location>
</feature>
<evidence type="ECO:0000256" key="3">
    <source>
        <dbReference type="ARBA" id="ARBA00023125"/>
    </source>
</evidence>
<feature type="region of interest" description="Disordered" evidence="7">
    <location>
        <begin position="1"/>
        <end position="70"/>
    </location>
</feature>
<dbReference type="OrthoDB" id="2362414at2759"/>
<dbReference type="InterPro" id="IPR003657">
    <property type="entry name" value="WRKY_dom"/>
</dbReference>
<gene>
    <name evidence="9" type="ORF">BCR43DRAFT_483417</name>
</gene>
<dbReference type="SUPFAM" id="SSF118290">
    <property type="entry name" value="WRKY DNA-binding domain"/>
    <property type="match status" value="1"/>
</dbReference>
<keyword evidence="10" id="KW-1185">Reference proteome</keyword>
<reference evidence="9 10" key="1">
    <citation type="submission" date="2016-07" db="EMBL/GenBank/DDBJ databases">
        <title>Pervasive Adenine N6-methylation of Active Genes in Fungi.</title>
        <authorList>
            <consortium name="DOE Joint Genome Institute"/>
            <person name="Mondo S.J."/>
            <person name="Dannebaum R.O."/>
            <person name="Kuo R.C."/>
            <person name="Labutti K."/>
            <person name="Haridas S."/>
            <person name="Kuo A."/>
            <person name="Salamov A."/>
            <person name="Ahrendt S.R."/>
            <person name="Lipzen A."/>
            <person name="Sullivan W."/>
            <person name="Andreopoulos W.B."/>
            <person name="Clum A."/>
            <person name="Lindquist E."/>
            <person name="Daum C."/>
            <person name="Ramamoorthy G.K."/>
            <person name="Gryganskyi A."/>
            <person name="Culley D."/>
            <person name="Magnuson J.K."/>
            <person name="James T.Y."/>
            <person name="O'Malley M.A."/>
            <person name="Stajich J.E."/>
            <person name="Spatafora J.W."/>
            <person name="Visel A."/>
            <person name="Grigoriev I.V."/>
        </authorList>
    </citation>
    <scope>NUCLEOTIDE SEQUENCE [LARGE SCALE GENOMIC DNA]</scope>
    <source>
        <strain evidence="9 10">NRRL 2496</strain>
    </source>
</reference>
<dbReference type="AlphaFoldDB" id="A0A1X2HV34"/>
<evidence type="ECO:0000256" key="5">
    <source>
        <dbReference type="ARBA" id="ARBA00023242"/>
    </source>
</evidence>
<evidence type="ECO:0000256" key="1">
    <source>
        <dbReference type="ARBA" id="ARBA00004123"/>
    </source>
</evidence>
<dbReference type="InParanoid" id="A0A1X2HV34"/>
<evidence type="ECO:0000256" key="2">
    <source>
        <dbReference type="ARBA" id="ARBA00023015"/>
    </source>
</evidence>
<keyword evidence="2" id="KW-0805">Transcription regulation</keyword>
<keyword evidence="6" id="KW-0175">Coiled coil</keyword>
<dbReference type="GO" id="GO:0005634">
    <property type="term" value="C:nucleus"/>
    <property type="evidence" value="ECO:0007669"/>
    <property type="project" value="UniProtKB-SubCell"/>
</dbReference>
<comment type="subcellular location">
    <subcellularLocation>
        <location evidence="1">Nucleus</location>
    </subcellularLocation>
</comment>
<dbReference type="Gene3D" id="2.20.25.80">
    <property type="entry name" value="WRKY domain"/>
    <property type="match status" value="1"/>
</dbReference>
<feature type="compositionally biased region" description="Low complexity" evidence="7">
    <location>
        <begin position="34"/>
        <end position="70"/>
    </location>
</feature>
<dbReference type="OMA" id="QQANHRR"/>
<evidence type="ECO:0000313" key="10">
    <source>
        <dbReference type="Proteomes" id="UP000242180"/>
    </source>
</evidence>
<evidence type="ECO:0000256" key="4">
    <source>
        <dbReference type="ARBA" id="ARBA00023163"/>
    </source>
</evidence>
<dbReference type="PROSITE" id="PS50811">
    <property type="entry name" value="WRKY"/>
    <property type="match status" value="1"/>
</dbReference>
<dbReference type="InterPro" id="IPR036576">
    <property type="entry name" value="WRKY_dom_sf"/>
</dbReference>
<feature type="domain" description="WRKY" evidence="8">
    <location>
        <begin position="301"/>
        <end position="338"/>
    </location>
</feature>
<sequence length="367" mass="41577">MSDYGYPPRDMAPPAKIVPLYHHEQVPFNSFPRSQKQSQQQPQQPQQQHPSQLNEATSTSIPTANPTSTPAATCDLQDVIFYYQSQPELLKLILLSKVEEDKRRAEEAKLRAKELDLLLVQQRQTEQKVNLASSPHQQQQQQQSSRLRRTSLDAILDSPGAGMPGLQRRDSPLASSMGASSATHSEELDDRAFSPIPSSGLFTLPTYTPQAQQSNMYKPVPQHYLDDSFSNQPFSSQPAIVSTHETPLAPASPHKFDVTSSASSPTFAQRYNPYFAQRPRRRREMQAITKIVETRDYPYLDGYFWKNNGNTVQKKTGNKSVYYKCSNSSKGCPVNKTVNWKENGEYLIKYRGEHLPECNKVQRIVDM</sequence>
<dbReference type="Proteomes" id="UP000242180">
    <property type="component" value="Unassembled WGS sequence"/>
</dbReference>
<accession>A0A1X2HV34</accession>
<feature type="compositionally biased region" description="Polar residues" evidence="7">
    <location>
        <begin position="196"/>
        <end position="206"/>
    </location>
</feature>
<dbReference type="GO" id="GO:0043565">
    <property type="term" value="F:sequence-specific DNA binding"/>
    <property type="evidence" value="ECO:0007669"/>
    <property type="project" value="InterPro"/>
</dbReference>
<dbReference type="SMART" id="SM00774">
    <property type="entry name" value="WRKY"/>
    <property type="match status" value="1"/>
</dbReference>
<evidence type="ECO:0000256" key="6">
    <source>
        <dbReference type="SAM" id="Coils"/>
    </source>
</evidence>
<dbReference type="GO" id="GO:0003700">
    <property type="term" value="F:DNA-binding transcription factor activity"/>
    <property type="evidence" value="ECO:0007669"/>
    <property type="project" value="InterPro"/>
</dbReference>
<evidence type="ECO:0000259" key="8">
    <source>
        <dbReference type="PROSITE" id="PS50811"/>
    </source>
</evidence>
<protein>
    <recommendedName>
        <fullName evidence="8">WRKY domain-containing protein</fullName>
    </recommendedName>
</protein>